<dbReference type="PANTHER" id="PTHR12899:SF3">
    <property type="entry name" value="LARGE RIBOSOMAL SUBUNIT PROTEIN UL18M"/>
    <property type="match status" value="1"/>
</dbReference>
<comment type="function">
    <text evidence="7">This is one of the proteins that bind and probably mediate the attachment of the 5S RNA into the large ribosomal subunit, where it forms part of the central protuberance.</text>
</comment>
<evidence type="ECO:0000256" key="3">
    <source>
        <dbReference type="ARBA" id="ARBA00022884"/>
    </source>
</evidence>
<keyword evidence="5 7" id="KW-0687">Ribonucleoprotein</keyword>
<dbReference type="Proteomes" id="UP000231292">
    <property type="component" value="Unassembled WGS sequence"/>
</dbReference>
<gene>
    <name evidence="7" type="primary">rplR</name>
    <name evidence="8" type="ORF">COX41_07050</name>
</gene>
<dbReference type="Gene3D" id="3.30.420.100">
    <property type="match status" value="1"/>
</dbReference>
<dbReference type="GO" id="GO:0006412">
    <property type="term" value="P:translation"/>
    <property type="evidence" value="ECO:0007669"/>
    <property type="project" value="UniProtKB-UniRule"/>
</dbReference>
<evidence type="ECO:0000256" key="4">
    <source>
        <dbReference type="ARBA" id="ARBA00022980"/>
    </source>
</evidence>
<dbReference type="FunFam" id="3.30.420.100:FF:000001">
    <property type="entry name" value="50S ribosomal protein L18"/>
    <property type="match status" value="1"/>
</dbReference>
<dbReference type="GO" id="GO:0003735">
    <property type="term" value="F:structural constituent of ribosome"/>
    <property type="evidence" value="ECO:0007669"/>
    <property type="project" value="InterPro"/>
</dbReference>
<accession>A0A2G9YHD3</accession>
<keyword evidence="2 7" id="KW-0699">rRNA-binding</keyword>
<evidence type="ECO:0000313" key="9">
    <source>
        <dbReference type="Proteomes" id="UP000231292"/>
    </source>
</evidence>
<comment type="caution">
    <text evidence="8">The sequence shown here is derived from an EMBL/GenBank/DDBJ whole genome shotgun (WGS) entry which is preliminary data.</text>
</comment>
<dbReference type="CDD" id="cd00432">
    <property type="entry name" value="Ribosomal_L18_L5e"/>
    <property type="match status" value="1"/>
</dbReference>
<dbReference type="GO" id="GO:0008097">
    <property type="term" value="F:5S rRNA binding"/>
    <property type="evidence" value="ECO:0007669"/>
    <property type="project" value="TreeGrafter"/>
</dbReference>
<dbReference type="Pfam" id="PF00861">
    <property type="entry name" value="Ribosomal_L18p"/>
    <property type="match status" value="1"/>
</dbReference>
<evidence type="ECO:0000313" key="8">
    <source>
        <dbReference type="EMBL" id="PIP18648.1"/>
    </source>
</evidence>
<dbReference type="InterPro" id="IPR004389">
    <property type="entry name" value="Ribosomal_uL18_bac-type"/>
</dbReference>
<evidence type="ECO:0000256" key="6">
    <source>
        <dbReference type="ARBA" id="ARBA00035197"/>
    </source>
</evidence>
<sequence>MNKKELSRLKRHNRIRLRMHGTKTKPRLVVKRSLNNLSATVVNDVENKVIFSLSTVNKEFKQEVKNSGNVKAAEIFGQFFSRKAKEKGITKIIFDRAGYLYHGRIKTFAESLRKGGMEF</sequence>
<evidence type="ECO:0000256" key="7">
    <source>
        <dbReference type="HAMAP-Rule" id="MF_01337"/>
    </source>
</evidence>
<protein>
    <recommendedName>
        <fullName evidence="6 7">Large ribosomal subunit protein uL18</fullName>
    </recommendedName>
</protein>
<evidence type="ECO:0000256" key="1">
    <source>
        <dbReference type="ARBA" id="ARBA00007116"/>
    </source>
</evidence>
<dbReference type="InterPro" id="IPR057268">
    <property type="entry name" value="Ribosomal_L18"/>
</dbReference>
<name>A0A2G9YHD3_9BACT</name>
<comment type="subunit">
    <text evidence="7">Part of the 50S ribosomal subunit; part of the 5S rRNA/L5/L18/L25 subcomplex. Contacts the 5S and 23S rRNAs.</text>
</comment>
<keyword evidence="4 7" id="KW-0689">Ribosomal protein</keyword>
<dbReference type="HAMAP" id="MF_01337_B">
    <property type="entry name" value="Ribosomal_uL18_B"/>
    <property type="match status" value="1"/>
</dbReference>
<dbReference type="InterPro" id="IPR005484">
    <property type="entry name" value="Ribosomal_uL18_bac/plant/anim"/>
</dbReference>
<comment type="similarity">
    <text evidence="1 7">Belongs to the universal ribosomal protein uL18 family.</text>
</comment>
<organism evidence="8 9">
    <name type="scientific">Candidatus Sherwoodlollariibacterium unditelluris</name>
    <dbReference type="NCBI Taxonomy" id="1974757"/>
    <lineage>
        <taxon>Bacteria</taxon>
        <taxon>Pseudomonadati</taxon>
        <taxon>Candidatus Omnitrophota</taxon>
        <taxon>Candidatus Sherwoodlollariibacterium</taxon>
    </lineage>
</organism>
<evidence type="ECO:0000256" key="2">
    <source>
        <dbReference type="ARBA" id="ARBA00022730"/>
    </source>
</evidence>
<proteinExistence type="inferred from homology"/>
<dbReference type="NCBIfam" id="TIGR00060">
    <property type="entry name" value="L18_bact"/>
    <property type="match status" value="1"/>
</dbReference>
<dbReference type="GO" id="GO:0022625">
    <property type="term" value="C:cytosolic large ribosomal subunit"/>
    <property type="evidence" value="ECO:0007669"/>
    <property type="project" value="TreeGrafter"/>
</dbReference>
<dbReference type="PANTHER" id="PTHR12899">
    <property type="entry name" value="39S RIBOSOMAL PROTEIN L18, MITOCHONDRIAL"/>
    <property type="match status" value="1"/>
</dbReference>
<reference evidence="8 9" key="1">
    <citation type="submission" date="2017-09" db="EMBL/GenBank/DDBJ databases">
        <title>Depth-based differentiation of microbial function through sediment-hosted aquifers and enrichment of novel symbionts in the deep terrestrial subsurface.</title>
        <authorList>
            <person name="Probst A.J."/>
            <person name="Ladd B."/>
            <person name="Jarett J.K."/>
            <person name="Geller-Mcgrath D.E."/>
            <person name="Sieber C.M."/>
            <person name="Emerson J.B."/>
            <person name="Anantharaman K."/>
            <person name="Thomas B.C."/>
            <person name="Malmstrom R."/>
            <person name="Stieglmeier M."/>
            <person name="Klingl A."/>
            <person name="Woyke T."/>
            <person name="Ryan C.M."/>
            <person name="Banfield J.F."/>
        </authorList>
    </citation>
    <scope>NUCLEOTIDE SEQUENCE [LARGE SCALE GENOMIC DNA]</scope>
    <source>
        <strain evidence="8">CG23_combo_of_CG06-09_8_20_14_all_41_10</strain>
    </source>
</reference>
<keyword evidence="3 7" id="KW-0694">RNA-binding</keyword>
<dbReference type="SUPFAM" id="SSF53137">
    <property type="entry name" value="Translational machinery components"/>
    <property type="match status" value="1"/>
</dbReference>
<dbReference type="AlphaFoldDB" id="A0A2G9YHD3"/>
<dbReference type="EMBL" id="PCRK01000182">
    <property type="protein sequence ID" value="PIP18648.1"/>
    <property type="molecule type" value="Genomic_DNA"/>
</dbReference>
<evidence type="ECO:0000256" key="5">
    <source>
        <dbReference type="ARBA" id="ARBA00023274"/>
    </source>
</evidence>